<reference evidence="2 3" key="1">
    <citation type="submission" date="2024-03" db="EMBL/GenBank/DDBJ databases">
        <title>A high-quality draft genome sequence of Diaporthe vaccinii, a causative agent of upright dieback and viscid rot disease in cranberry plants.</title>
        <authorList>
            <person name="Sarrasin M."/>
            <person name="Lang B.F."/>
            <person name="Burger G."/>
        </authorList>
    </citation>
    <scope>NUCLEOTIDE SEQUENCE [LARGE SCALE GENOMIC DNA]</scope>
    <source>
        <strain evidence="2 3">IS7</strain>
    </source>
</reference>
<feature type="compositionally biased region" description="Polar residues" evidence="1">
    <location>
        <begin position="89"/>
        <end position="106"/>
    </location>
</feature>
<accession>A0ABR4EK67</accession>
<gene>
    <name evidence="2" type="ORF">FJTKL_10403</name>
</gene>
<evidence type="ECO:0000313" key="3">
    <source>
        <dbReference type="Proteomes" id="UP001600888"/>
    </source>
</evidence>
<dbReference type="EMBL" id="JBAWTH010000047">
    <property type="protein sequence ID" value="KAL2282793.1"/>
    <property type="molecule type" value="Genomic_DNA"/>
</dbReference>
<name>A0ABR4EK67_9PEZI</name>
<feature type="region of interest" description="Disordered" evidence="1">
    <location>
        <begin position="68"/>
        <end position="161"/>
    </location>
</feature>
<proteinExistence type="predicted"/>
<keyword evidence="3" id="KW-1185">Reference proteome</keyword>
<dbReference type="Proteomes" id="UP001600888">
    <property type="component" value="Unassembled WGS sequence"/>
</dbReference>
<evidence type="ECO:0000313" key="2">
    <source>
        <dbReference type="EMBL" id="KAL2282793.1"/>
    </source>
</evidence>
<comment type="caution">
    <text evidence="2">The sequence shown here is derived from an EMBL/GenBank/DDBJ whole genome shotgun (WGS) entry which is preliminary data.</text>
</comment>
<protein>
    <submittedName>
        <fullName evidence="2">Uncharacterized protein</fullName>
    </submittedName>
</protein>
<evidence type="ECO:0000256" key="1">
    <source>
        <dbReference type="SAM" id="MobiDB-lite"/>
    </source>
</evidence>
<organism evidence="2 3">
    <name type="scientific">Diaporthe vaccinii</name>
    <dbReference type="NCBI Taxonomy" id="105482"/>
    <lineage>
        <taxon>Eukaryota</taxon>
        <taxon>Fungi</taxon>
        <taxon>Dikarya</taxon>
        <taxon>Ascomycota</taxon>
        <taxon>Pezizomycotina</taxon>
        <taxon>Sordariomycetes</taxon>
        <taxon>Sordariomycetidae</taxon>
        <taxon>Diaporthales</taxon>
        <taxon>Diaporthaceae</taxon>
        <taxon>Diaporthe</taxon>
        <taxon>Diaporthe eres species complex</taxon>
    </lineage>
</organism>
<sequence length="239" mass="26627">MGKQHPSPIFCPRTKTCLLFPLLPLHTHTTRLLYSTHHPSHSHTCAGSFPIHHHDCLKAHSSLLNPPLLRIDRGLPQNTAPAPSRPPRLNSSQPRHSRSLLPTSTVIPPRSHSPSHRRPSLRSPLPLRSATVNSDEPPIGVASRPLWSRRREPTPNNPRLSTRHRSCLCISTTKFPSTDTPTLPSSYSSFATRGSLVAPIPAPTVEQDRQHALDAFMFMPTHQPNIQVCPMLKQSPVYH</sequence>